<keyword evidence="3" id="KW-0238">DNA-binding</keyword>
<dbReference type="OrthoDB" id="1896834at2759"/>
<dbReference type="GO" id="GO:0003700">
    <property type="term" value="F:DNA-binding transcription factor activity"/>
    <property type="evidence" value="ECO:0007669"/>
    <property type="project" value="InterPro"/>
</dbReference>
<keyword evidence="4" id="KW-0804">Transcription</keyword>
<dbReference type="GO" id="GO:0005634">
    <property type="term" value="C:nucleus"/>
    <property type="evidence" value="ECO:0007669"/>
    <property type="project" value="UniProtKB-SubCell"/>
</dbReference>
<comment type="caution">
    <text evidence="7">The sequence shown here is derived from an EMBL/GenBank/DDBJ whole genome shotgun (WGS) entry which is preliminary data.</text>
</comment>
<reference evidence="7" key="1">
    <citation type="submission" date="2018-01" db="EMBL/GenBank/DDBJ databases">
        <authorList>
            <person name="Mao J.F."/>
        </authorList>
    </citation>
    <scope>NUCLEOTIDE SEQUENCE</scope>
    <source>
        <strain evidence="7">Huo1</strain>
        <tissue evidence="7">Leaf</tissue>
    </source>
</reference>
<dbReference type="GO" id="GO:0043565">
    <property type="term" value="F:sequence-specific DNA binding"/>
    <property type="evidence" value="ECO:0007669"/>
    <property type="project" value="TreeGrafter"/>
</dbReference>
<protein>
    <recommendedName>
        <fullName evidence="6">TCP domain-containing protein</fullName>
    </recommendedName>
</protein>
<evidence type="ECO:0000259" key="6">
    <source>
        <dbReference type="PROSITE" id="PS51369"/>
    </source>
</evidence>
<dbReference type="Proteomes" id="UP000298416">
    <property type="component" value="Unassembled WGS sequence"/>
</dbReference>
<organism evidence="7">
    <name type="scientific">Salvia splendens</name>
    <name type="common">Scarlet sage</name>
    <dbReference type="NCBI Taxonomy" id="180675"/>
    <lineage>
        <taxon>Eukaryota</taxon>
        <taxon>Viridiplantae</taxon>
        <taxon>Streptophyta</taxon>
        <taxon>Embryophyta</taxon>
        <taxon>Tracheophyta</taxon>
        <taxon>Spermatophyta</taxon>
        <taxon>Magnoliopsida</taxon>
        <taxon>eudicotyledons</taxon>
        <taxon>Gunneridae</taxon>
        <taxon>Pentapetalae</taxon>
        <taxon>asterids</taxon>
        <taxon>lamiids</taxon>
        <taxon>Lamiales</taxon>
        <taxon>Lamiaceae</taxon>
        <taxon>Nepetoideae</taxon>
        <taxon>Mentheae</taxon>
        <taxon>Salviinae</taxon>
        <taxon>Salvia</taxon>
        <taxon>Salvia subgen. Calosphace</taxon>
        <taxon>core Calosphace</taxon>
    </lineage>
</organism>
<evidence type="ECO:0000256" key="1">
    <source>
        <dbReference type="ARBA" id="ARBA00004123"/>
    </source>
</evidence>
<evidence type="ECO:0000313" key="8">
    <source>
        <dbReference type="Proteomes" id="UP000298416"/>
    </source>
</evidence>
<keyword evidence="2" id="KW-0805">Transcription regulation</keyword>
<dbReference type="EMBL" id="PNBA02000383">
    <property type="protein sequence ID" value="KAG6383818.1"/>
    <property type="molecule type" value="Genomic_DNA"/>
</dbReference>
<dbReference type="PANTHER" id="PTHR31072:SF87">
    <property type="entry name" value="TRANSCRIPTION FACTOR TCP12"/>
    <property type="match status" value="1"/>
</dbReference>
<evidence type="ECO:0000256" key="4">
    <source>
        <dbReference type="ARBA" id="ARBA00023163"/>
    </source>
</evidence>
<accession>A0A8X8YX70</accession>
<evidence type="ECO:0000256" key="2">
    <source>
        <dbReference type="ARBA" id="ARBA00023015"/>
    </source>
</evidence>
<proteinExistence type="predicted"/>
<dbReference type="InterPro" id="IPR017887">
    <property type="entry name" value="TF_TCP_subgr"/>
</dbReference>
<evidence type="ECO:0000256" key="3">
    <source>
        <dbReference type="ARBA" id="ARBA00023125"/>
    </source>
</evidence>
<sequence length="184" mass="20492">MRLSLQVARKFFDLQDMLGYDKASKTIEWLLSKSKKAMKDLTNTKDGKSESFASECEVVSRENCSKNEGVADCNESSLIGIKPTTRETREKAKAKALCRTEEKVMVKRVESSPNQNVLEKLGSSSSSPPLDRERVCVADCAPSCTMSEQSRSFWGVPLLIITTALVSWDFLETGTCLSNDHRLN</sequence>
<dbReference type="PANTHER" id="PTHR31072">
    <property type="entry name" value="TRANSCRIPTION FACTOR TCP4-RELATED"/>
    <property type="match status" value="1"/>
</dbReference>
<name>A0A8X8YX70_SALSN</name>
<dbReference type="AlphaFoldDB" id="A0A8X8YX70"/>
<reference evidence="7" key="2">
    <citation type="submission" date="2020-08" db="EMBL/GenBank/DDBJ databases">
        <title>Plant Genome Project.</title>
        <authorList>
            <person name="Zhang R.-G."/>
        </authorList>
    </citation>
    <scope>NUCLEOTIDE SEQUENCE</scope>
    <source>
        <strain evidence="7">Huo1</strain>
        <tissue evidence="7">Leaf</tissue>
    </source>
</reference>
<dbReference type="PROSITE" id="PS51369">
    <property type="entry name" value="TCP"/>
    <property type="match status" value="1"/>
</dbReference>
<keyword evidence="5" id="KW-0539">Nucleus</keyword>
<comment type="subcellular location">
    <subcellularLocation>
        <location evidence="1">Nucleus</location>
    </subcellularLocation>
</comment>
<dbReference type="InterPro" id="IPR005333">
    <property type="entry name" value="Transcription_factor_TCP"/>
</dbReference>
<gene>
    <name evidence="7" type="ORF">SASPL_156414</name>
</gene>
<evidence type="ECO:0000313" key="7">
    <source>
        <dbReference type="EMBL" id="KAG6383818.1"/>
    </source>
</evidence>
<dbReference type="GO" id="GO:2000032">
    <property type="term" value="P:regulation of secondary shoot formation"/>
    <property type="evidence" value="ECO:0007669"/>
    <property type="project" value="TreeGrafter"/>
</dbReference>
<dbReference type="Pfam" id="PF03634">
    <property type="entry name" value="TCP"/>
    <property type="match status" value="1"/>
</dbReference>
<keyword evidence="8" id="KW-1185">Reference proteome</keyword>
<evidence type="ECO:0000256" key="5">
    <source>
        <dbReference type="ARBA" id="ARBA00023242"/>
    </source>
</evidence>
<feature type="domain" description="TCP" evidence="6">
    <location>
        <begin position="1"/>
        <end position="41"/>
    </location>
</feature>